<gene>
    <name evidence="1" type="ORF">KCTCHS21_01690</name>
</gene>
<sequence>MAPVVVQTQTKSVERVKVQAKDLKPNEDLNELWTKYTYVEKLKASNVLDG</sequence>
<dbReference type="KEGG" id="cohn:KCTCHS21_01690"/>
<reference evidence="1 2" key="1">
    <citation type="submission" date="2019-01" db="EMBL/GenBank/DDBJ databases">
        <title>Complete genome sequence of Cohnella hallensis HS21 isolated from Korean fir (Abies koreana) rhizospheric soil.</title>
        <authorList>
            <person name="Jiang L."/>
            <person name="Kang S.W."/>
            <person name="Kim S."/>
            <person name="Jung J."/>
            <person name="Kim C.Y."/>
            <person name="Kim D.H."/>
            <person name="Kim S.W."/>
            <person name="Lee J."/>
        </authorList>
    </citation>
    <scope>NUCLEOTIDE SEQUENCE [LARGE SCALE GENOMIC DNA]</scope>
    <source>
        <strain evidence="1 2">HS21</strain>
    </source>
</reference>
<evidence type="ECO:0000313" key="1">
    <source>
        <dbReference type="EMBL" id="BBI30770.1"/>
    </source>
</evidence>
<dbReference type="Proteomes" id="UP000289856">
    <property type="component" value="Chromosome"/>
</dbReference>
<protein>
    <submittedName>
        <fullName evidence="1">Uncharacterized protein</fullName>
    </submittedName>
</protein>
<dbReference type="AlphaFoldDB" id="A0A3T1CY61"/>
<organism evidence="1 2">
    <name type="scientific">Cohnella abietis</name>
    <dbReference type="NCBI Taxonomy" id="2507935"/>
    <lineage>
        <taxon>Bacteria</taxon>
        <taxon>Bacillati</taxon>
        <taxon>Bacillota</taxon>
        <taxon>Bacilli</taxon>
        <taxon>Bacillales</taxon>
        <taxon>Paenibacillaceae</taxon>
        <taxon>Cohnella</taxon>
    </lineage>
</organism>
<evidence type="ECO:0000313" key="2">
    <source>
        <dbReference type="Proteomes" id="UP000289856"/>
    </source>
</evidence>
<proteinExistence type="predicted"/>
<name>A0A3T1CY61_9BACL</name>
<accession>A0A3T1CY61</accession>
<keyword evidence="2" id="KW-1185">Reference proteome</keyword>
<dbReference type="EMBL" id="AP019400">
    <property type="protein sequence ID" value="BBI30770.1"/>
    <property type="molecule type" value="Genomic_DNA"/>
</dbReference>